<keyword evidence="15" id="KW-1133">Transmembrane helix</keyword>
<dbReference type="Gene3D" id="1.20.140.40">
    <property type="entry name" value="Invertase/pectin methylesterase inhibitor family protein"/>
    <property type="match status" value="1"/>
</dbReference>
<comment type="subcellular location">
    <subcellularLocation>
        <location evidence="1">Secreted</location>
        <location evidence="1">Cell wall</location>
    </subcellularLocation>
</comment>
<keyword evidence="18" id="KW-1185">Reference proteome</keyword>
<evidence type="ECO:0000256" key="6">
    <source>
        <dbReference type="ARBA" id="ARBA00022512"/>
    </source>
</evidence>
<name>A0AA88AZA1_FICCA</name>
<evidence type="ECO:0000256" key="11">
    <source>
        <dbReference type="ARBA" id="ARBA00047928"/>
    </source>
</evidence>
<dbReference type="GO" id="GO:0045490">
    <property type="term" value="P:pectin catabolic process"/>
    <property type="evidence" value="ECO:0007669"/>
    <property type="project" value="UniProtKB-UniRule"/>
</dbReference>
<comment type="similarity">
    <text evidence="4">In the C-terminal section; belongs to the pectinesterase family.</text>
</comment>
<dbReference type="InterPro" id="IPR006501">
    <property type="entry name" value="Pectinesterase_inhib_dom"/>
</dbReference>
<dbReference type="InterPro" id="IPR011050">
    <property type="entry name" value="Pectin_lyase_fold/virulence"/>
</dbReference>
<feature type="transmembrane region" description="Helical" evidence="15">
    <location>
        <begin position="25"/>
        <end position="48"/>
    </location>
</feature>
<dbReference type="GO" id="GO:0042545">
    <property type="term" value="P:cell wall modification"/>
    <property type="evidence" value="ECO:0007669"/>
    <property type="project" value="UniProtKB-UniRule"/>
</dbReference>
<evidence type="ECO:0000313" key="18">
    <source>
        <dbReference type="Proteomes" id="UP001187192"/>
    </source>
</evidence>
<dbReference type="SUPFAM" id="SSF51126">
    <property type="entry name" value="Pectin lyase-like"/>
    <property type="match status" value="1"/>
</dbReference>
<keyword evidence="15" id="KW-0812">Transmembrane</keyword>
<evidence type="ECO:0000256" key="9">
    <source>
        <dbReference type="ARBA" id="ARBA00023157"/>
    </source>
</evidence>
<dbReference type="Pfam" id="PF01095">
    <property type="entry name" value="Pectinesterase"/>
    <property type="match status" value="1"/>
</dbReference>
<dbReference type="SUPFAM" id="SSF101148">
    <property type="entry name" value="Plant invertase/pectin methylesterase inhibitor"/>
    <property type="match status" value="1"/>
</dbReference>
<comment type="function">
    <text evidence="12">Acts in the modification of cell walls via demethylesterification of cell wall pectin.</text>
</comment>
<comment type="catalytic activity">
    <reaction evidence="11 14">
        <text>[(1-&gt;4)-alpha-D-galacturonosyl methyl ester](n) + n H2O = [(1-&gt;4)-alpha-D-galacturonosyl](n) + n methanol + n H(+)</text>
        <dbReference type="Rhea" id="RHEA:22380"/>
        <dbReference type="Rhea" id="RHEA-COMP:14570"/>
        <dbReference type="Rhea" id="RHEA-COMP:14573"/>
        <dbReference type="ChEBI" id="CHEBI:15377"/>
        <dbReference type="ChEBI" id="CHEBI:15378"/>
        <dbReference type="ChEBI" id="CHEBI:17790"/>
        <dbReference type="ChEBI" id="CHEBI:140522"/>
        <dbReference type="ChEBI" id="CHEBI:140523"/>
        <dbReference type="EC" id="3.1.1.11"/>
    </reaction>
</comment>
<accession>A0AA88AZA1</accession>
<evidence type="ECO:0000256" key="7">
    <source>
        <dbReference type="ARBA" id="ARBA00022801"/>
    </source>
</evidence>
<evidence type="ECO:0000256" key="15">
    <source>
        <dbReference type="SAM" id="Phobius"/>
    </source>
</evidence>
<comment type="similarity">
    <text evidence="3">In the N-terminal section; belongs to the PMEI family.</text>
</comment>
<dbReference type="InterPro" id="IPR033131">
    <property type="entry name" value="Pectinesterase_Asp_AS"/>
</dbReference>
<gene>
    <name evidence="17" type="ORF">TIFTF001_022052</name>
</gene>
<dbReference type="EC" id="3.1.1.11" evidence="5 14"/>
<dbReference type="SMART" id="SM00856">
    <property type="entry name" value="PMEI"/>
    <property type="match status" value="1"/>
</dbReference>
<keyword evidence="15" id="KW-0472">Membrane</keyword>
<dbReference type="InterPro" id="IPR035513">
    <property type="entry name" value="Invertase/methylesterase_inhib"/>
</dbReference>
<evidence type="ECO:0000256" key="14">
    <source>
        <dbReference type="RuleBase" id="RU000589"/>
    </source>
</evidence>
<evidence type="ECO:0000256" key="10">
    <source>
        <dbReference type="ARBA" id="ARBA00023180"/>
    </source>
</evidence>
<dbReference type="PROSITE" id="PS00503">
    <property type="entry name" value="PECTINESTERASE_2"/>
    <property type="match status" value="1"/>
</dbReference>
<evidence type="ECO:0000256" key="8">
    <source>
        <dbReference type="ARBA" id="ARBA00023085"/>
    </source>
</evidence>
<dbReference type="Pfam" id="PF04043">
    <property type="entry name" value="PMEI"/>
    <property type="match status" value="1"/>
</dbReference>
<keyword evidence="6" id="KW-0134">Cell wall</keyword>
<keyword evidence="10" id="KW-0325">Glycoprotein</keyword>
<proteinExistence type="inferred from homology"/>
<keyword evidence="9" id="KW-1015">Disulfide bond</keyword>
<dbReference type="FunFam" id="1.20.140.40:FF:000001">
    <property type="entry name" value="Pectinesterase"/>
    <property type="match status" value="1"/>
</dbReference>
<keyword evidence="6" id="KW-0964">Secreted</keyword>
<organism evidence="17 18">
    <name type="scientific">Ficus carica</name>
    <name type="common">Common fig</name>
    <dbReference type="NCBI Taxonomy" id="3494"/>
    <lineage>
        <taxon>Eukaryota</taxon>
        <taxon>Viridiplantae</taxon>
        <taxon>Streptophyta</taxon>
        <taxon>Embryophyta</taxon>
        <taxon>Tracheophyta</taxon>
        <taxon>Spermatophyta</taxon>
        <taxon>Magnoliopsida</taxon>
        <taxon>eudicotyledons</taxon>
        <taxon>Gunneridae</taxon>
        <taxon>Pentapetalae</taxon>
        <taxon>rosids</taxon>
        <taxon>fabids</taxon>
        <taxon>Rosales</taxon>
        <taxon>Moraceae</taxon>
        <taxon>Ficeae</taxon>
        <taxon>Ficus</taxon>
    </lineage>
</organism>
<keyword evidence="8 14" id="KW-0063">Aspartyl esterase</keyword>
<evidence type="ECO:0000256" key="13">
    <source>
        <dbReference type="PROSITE-ProRule" id="PRU10040"/>
    </source>
</evidence>
<evidence type="ECO:0000259" key="16">
    <source>
        <dbReference type="SMART" id="SM00856"/>
    </source>
</evidence>
<dbReference type="FunFam" id="2.160.20.10:FF:000001">
    <property type="entry name" value="Pectinesterase"/>
    <property type="match status" value="1"/>
</dbReference>
<keyword evidence="7 14" id="KW-0378">Hydrolase</keyword>
<evidence type="ECO:0000256" key="1">
    <source>
        <dbReference type="ARBA" id="ARBA00004191"/>
    </source>
</evidence>
<dbReference type="Proteomes" id="UP001187192">
    <property type="component" value="Unassembled WGS sequence"/>
</dbReference>
<evidence type="ECO:0000256" key="3">
    <source>
        <dbReference type="ARBA" id="ARBA00006027"/>
    </source>
</evidence>
<dbReference type="GO" id="GO:0030599">
    <property type="term" value="F:pectinesterase activity"/>
    <property type="evidence" value="ECO:0007669"/>
    <property type="project" value="UniProtKB-UniRule"/>
</dbReference>
<dbReference type="GO" id="GO:0004857">
    <property type="term" value="F:enzyme inhibitor activity"/>
    <property type="evidence" value="ECO:0007669"/>
    <property type="project" value="InterPro"/>
</dbReference>
<feature type="domain" description="Pectinesterase inhibitor" evidence="16">
    <location>
        <begin position="72"/>
        <end position="224"/>
    </location>
</feature>
<dbReference type="InterPro" id="IPR000070">
    <property type="entry name" value="Pectinesterase_cat"/>
</dbReference>
<dbReference type="PANTHER" id="PTHR31707">
    <property type="entry name" value="PECTINESTERASE"/>
    <property type="match status" value="1"/>
</dbReference>
<dbReference type="EMBL" id="BTGU01000044">
    <property type="protein sequence ID" value="GMN52911.1"/>
    <property type="molecule type" value="Genomic_DNA"/>
</dbReference>
<evidence type="ECO:0000256" key="2">
    <source>
        <dbReference type="ARBA" id="ARBA00005184"/>
    </source>
</evidence>
<dbReference type="CDD" id="cd15798">
    <property type="entry name" value="PMEI-like_3"/>
    <property type="match status" value="1"/>
</dbReference>
<dbReference type="NCBIfam" id="TIGR01614">
    <property type="entry name" value="PME_inhib"/>
    <property type="match status" value="1"/>
</dbReference>
<protein>
    <recommendedName>
        <fullName evidence="5 14">Pectinesterase</fullName>
        <ecNumber evidence="5 14">3.1.1.11</ecNumber>
    </recommendedName>
</protein>
<reference evidence="17" key="1">
    <citation type="submission" date="2023-07" db="EMBL/GenBank/DDBJ databases">
        <title>draft genome sequence of fig (Ficus carica).</title>
        <authorList>
            <person name="Takahashi T."/>
            <person name="Nishimura K."/>
        </authorList>
    </citation>
    <scope>NUCLEOTIDE SEQUENCE</scope>
</reference>
<evidence type="ECO:0000313" key="17">
    <source>
        <dbReference type="EMBL" id="GMN52911.1"/>
    </source>
</evidence>
<dbReference type="InterPro" id="IPR012334">
    <property type="entry name" value="Pectin_lyas_fold"/>
</dbReference>
<evidence type="ECO:0000256" key="4">
    <source>
        <dbReference type="ARBA" id="ARBA00007786"/>
    </source>
</evidence>
<evidence type="ECO:0000256" key="12">
    <source>
        <dbReference type="ARBA" id="ARBA00057335"/>
    </source>
</evidence>
<comment type="pathway">
    <text evidence="2 14">Glycan metabolism; pectin degradation; 2-dehydro-3-deoxy-D-gluconate from pectin: step 1/5.</text>
</comment>
<comment type="caution">
    <text evidence="17">The sequence shown here is derived from an EMBL/GenBank/DDBJ whole genome shotgun (WGS) entry which is preliminary data.</text>
</comment>
<sequence>MAFQDFDEITERRRAAKEQTFKRRVVTISIVSGVALLALIGAGVFALVSRAERHQDAATATAAAVPPGDAAHSQKLIKAICNATDYSDKCEHALGQAVRNRSTASVSPRDLLKMAIAAAKDELHSAFNKTGSFKFNSPQEKAAFVDCEALVEDALGELDASVSAVLDDSSGSFSTKTPDLNSWLSAVISYQQTCIDGFPEGKLKSKMERIFKTSKEFTSNSLALVTQVSSLLSAFDFTEFTPRILQELAAAPSPTRAPDLNSAVSLDDYGFPSWLQEDDRKTLTTNYEKPTPNVTVAKDGSGQFKTINEAIAAIPAQYDGRYVIYVKQGIYDETVIVAKMMMNVTMYGDGAQKSIITGRKNFVDGVRTFQTASFVALGDGFIGREMGFRNTAGPEKHQAVAARIQADRAIFVNCRFEGYQDTLYAQAHRQFYRSCVIAGTVDFIFGDAASIFQNCLIVVRKPLENQQNIVTAQGRTESKQTTGIVLHNCHIQAERKLELVKNTIPSYLGRPWKQFSRTIVMESTIEDFIHPDGWLPWQGDFALNTLYYAEYSNKGPGASIDKRVKWPGYKSVITKEEAQQYTVQNFLQGDWVNVKVVPVRYTLNA</sequence>
<dbReference type="AlphaFoldDB" id="A0AA88AZA1"/>
<dbReference type="Gene3D" id="2.160.20.10">
    <property type="entry name" value="Single-stranded right-handed beta-helix, Pectin lyase-like"/>
    <property type="match status" value="1"/>
</dbReference>
<evidence type="ECO:0000256" key="5">
    <source>
        <dbReference type="ARBA" id="ARBA00013229"/>
    </source>
</evidence>
<feature type="active site" evidence="13">
    <location>
        <position position="442"/>
    </location>
</feature>